<dbReference type="Gene3D" id="3.30.450.20">
    <property type="entry name" value="PAS domain"/>
    <property type="match status" value="1"/>
</dbReference>
<feature type="transmembrane region" description="Helical" evidence="8">
    <location>
        <begin position="159"/>
        <end position="177"/>
    </location>
</feature>
<feature type="transmembrane region" description="Helical" evidence="8">
    <location>
        <begin position="222"/>
        <end position="239"/>
    </location>
</feature>
<dbReference type="PROSITE" id="PS50112">
    <property type="entry name" value="PAS"/>
    <property type="match status" value="1"/>
</dbReference>
<feature type="domain" description="GGDEF" evidence="10">
    <location>
        <begin position="460"/>
        <end position="591"/>
    </location>
</feature>
<reference evidence="12" key="1">
    <citation type="submission" date="2017-02" db="EMBL/GenBank/DDBJ databases">
        <authorList>
            <person name="Varghese N."/>
            <person name="Submissions S."/>
        </authorList>
    </citation>
    <scope>NUCLEOTIDE SEQUENCE [LARGE SCALE GENOMIC DNA]</scope>
    <source>
        <strain evidence="12">SM117</strain>
    </source>
</reference>
<feature type="domain" description="PAS" evidence="9">
    <location>
        <begin position="309"/>
        <end position="378"/>
    </location>
</feature>
<dbReference type="SMART" id="SM00267">
    <property type="entry name" value="GGDEF"/>
    <property type="match status" value="1"/>
</dbReference>
<evidence type="ECO:0000259" key="10">
    <source>
        <dbReference type="PROSITE" id="PS50887"/>
    </source>
</evidence>
<dbReference type="GO" id="GO:0052621">
    <property type="term" value="F:diguanylate cyclase activity"/>
    <property type="evidence" value="ECO:0007669"/>
    <property type="project" value="UniProtKB-EC"/>
</dbReference>
<dbReference type="EC" id="2.7.7.65" evidence="2"/>
<dbReference type="InterPro" id="IPR007895">
    <property type="entry name" value="MASE1"/>
</dbReference>
<feature type="transmembrane region" description="Helical" evidence="8">
    <location>
        <begin position="90"/>
        <end position="111"/>
    </location>
</feature>
<dbReference type="CDD" id="cd01949">
    <property type="entry name" value="GGDEF"/>
    <property type="match status" value="1"/>
</dbReference>
<keyword evidence="3" id="KW-1003">Cell membrane</keyword>
<sequence>MVAKVSEGKKDWQHCVDSALIGALAYALLAWTTIYVTSDLHAHATMWPADAVILALLLKHPKRDWPYILLAGWCGNLIANVLTREWTPGLFLYGGINMGQTWLAAWLLLQVNKGDSLLDSARTVLGFVTCAGLVAPLVGAIAGTLVTFLSYGEDLGSSFLSWFLSNSLGYIVVTPFLKALFEGSYWHGFQSRGPSEKVEVLGLVGTHTLLTAFVFAQDNIPLLFLLTSSLLVLAFRHGNSSVMAGVIIIAVIGAVATIRGAGPIAIMPYSKGAQEFYFQFYLVLLLATVLPVATIVSSRKTVMHDLAEREEALRLMMSHSPDGILGFDVDGMCKWAEGPLRKYLGIEPGQMIGRSMDTVSPLAQDLVREMHRAARNDIALPGTFEFTPMLRPELVLEGSIGLLRRNGCIAGAVINLRDVTVRKDNEATLELKALKDDLTGLPNRQGLRVELEALAHSPIGSTSLAIVDVDCFKAINDAHGHGVGDVVLREIAQRMKRSMREGDFIARIGGDEFAILLHCDLETARNACQRIVESVRQTPAFSEDTVHILATVSCGVAEFRASDLPDQVFHAADVALYEMKRFGRNGVRAAA</sequence>
<dbReference type="SUPFAM" id="SSF55785">
    <property type="entry name" value="PYP-like sensor domain (PAS domain)"/>
    <property type="match status" value="1"/>
</dbReference>
<evidence type="ECO:0000256" key="2">
    <source>
        <dbReference type="ARBA" id="ARBA00012528"/>
    </source>
</evidence>
<name>A0A1U6I3B7_9SPHN</name>
<proteinExistence type="predicted"/>
<dbReference type="EMBL" id="FVZE01000004">
    <property type="protein sequence ID" value="SLK02506.1"/>
    <property type="molecule type" value="Genomic_DNA"/>
</dbReference>
<feature type="transmembrane region" description="Helical" evidence="8">
    <location>
        <begin position="65"/>
        <end position="84"/>
    </location>
</feature>
<evidence type="ECO:0000256" key="3">
    <source>
        <dbReference type="ARBA" id="ARBA00022475"/>
    </source>
</evidence>
<dbReference type="GO" id="GO:0005886">
    <property type="term" value="C:plasma membrane"/>
    <property type="evidence" value="ECO:0007669"/>
    <property type="project" value="UniProtKB-SubCell"/>
</dbReference>
<accession>A0A1U6I3B7</accession>
<dbReference type="NCBIfam" id="TIGR00254">
    <property type="entry name" value="GGDEF"/>
    <property type="match status" value="1"/>
</dbReference>
<dbReference type="STRING" id="428990.SAMN06295987_10497"/>
<evidence type="ECO:0000313" key="12">
    <source>
        <dbReference type="Proteomes" id="UP000190989"/>
    </source>
</evidence>
<feature type="transmembrane region" description="Helical" evidence="8">
    <location>
        <begin position="276"/>
        <end position="296"/>
    </location>
</feature>
<keyword evidence="5 8" id="KW-1133">Transmembrane helix</keyword>
<dbReference type="InterPro" id="IPR050469">
    <property type="entry name" value="Diguanylate_Cyclase"/>
</dbReference>
<evidence type="ECO:0000259" key="9">
    <source>
        <dbReference type="PROSITE" id="PS50112"/>
    </source>
</evidence>
<evidence type="ECO:0000256" key="5">
    <source>
        <dbReference type="ARBA" id="ARBA00022989"/>
    </source>
</evidence>
<feature type="transmembrane region" description="Helical" evidence="8">
    <location>
        <begin position="123"/>
        <end position="147"/>
    </location>
</feature>
<dbReference type="PROSITE" id="PS50887">
    <property type="entry name" value="GGDEF"/>
    <property type="match status" value="1"/>
</dbReference>
<dbReference type="SMART" id="SM00091">
    <property type="entry name" value="PAS"/>
    <property type="match status" value="1"/>
</dbReference>
<dbReference type="InterPro" id="IPR013656">
    <property type="entry name" value="PAS_4"/>
</dbReference>
<keyword evidence="12" id="KW-1185">Reference proteome</keyword>
<dbReference type="RefSeq" id="WP_079730800.1">
    <property type="nucleotide sequence ID" value="NZ_FVZE01000004.1"/>
</dbReference>
<dbReference type="PANTHER" id="PTHR45138">
    <property type="entry name" value="REGULATORY COMPONENTS OF SENSORY TRANSDUCTION SYSTEM"/>
    <property type="match status" value="1"/>
</dbReference>
<evidence type="ECO:0000256" key="7">
    <source>
        <dbReference type="ARBA" id="ARBA00034247"/>
    </source>
</evidence>
<evidence type="ECO:0000256" key="8">
    <source>
        <dbReference type="SAM" id="Phobius"/>
    </source>
</evidence>
<dbReference type="Pfam" id="PF08448">
    <property type="entry name" value="PAS_4"/>
    <property type="match status" value="1"/>
</dbReference>
<organism evidence="11 12">
    <name type="scientific">Novosphingobium mathurense</name>
    <dbReference type="NCBI Taxonomy" id="428990"/>
    <lineage>
        <taxon>Bacteria</taxon>
        <taxon>Pseudomonadati</taxon>
        <taxon>Pseudomonadota</taxon>
        <taxon>Alphaproteobacteria</taxon>
        <taxon>Sphingomonadales</taxon>
        <taxon>Sphingomonadaceae</taxon>
        <taxon>Novosphingobium</taxon>
    </lineage>
</organism>
<dbReference type="Pfam" id="PF00990">
    <property type="entry name" value="GGDEF"/>
    <property type="match status" value="1"/>
</dbReference>
<keyword evidence="4 8" id="KW-0812">Transmembrane</keyword>
<dbReference type="InterPro" id="IPR000014">
    <property type="entry name" value="PAS"/>
</dbReference>
<feature type="transmembrane region" description="Helical" evidence="8">
    <location>
        <begin position="246"/>
        <end position="270"/>
    </location>
</feature>
<evidence type="ECO:0000256" key="6">
    <source>
        <dbReference type="ARBA" id="ARBA00023136"/>
    </source>
</evidence>
<dbReference type="Pfam" id="PF05231">
    <property type="entry name" value="MASE1"/>
    <property type="match status" value="1"/>
</dbReference>
<dbReference type="CDD" id="cd00130">
    <property type="entry name" value="PAS"/>
    <property type="match status" value="1"/>
</dbReference>
<gene>
    <name evidence="11" type="ORF">SAMN06295987_10497</name>
</gene>
<keyword evidence="6 8" id="KW-0472">Membrane</keyword>
<dbReference type="Proteomes" id="UP000190989">
    <property type="component" value="Unassembled WGS sequence"/>
</dbReference>
<dbReference type="NCBIfam" id="TIGR00229">
    <property type="entry name" value="sensory_box"/>
    <property type="match status" value="1"/>
</dbReference>
<feature type="transmembrane region" description="Helical" evidence="8">
    <location>
        <begin position="12"/>
        <end position="34"/>
    </location>
</feature>
<evidence type="ECO:0000256" key="4">
    <source>
        <dbReference type="ARBA" id="ARBA00022692"/>
    </source>
</evidence>
<comment type="catalytic activity">
    <reaction evidence="7">
        <text>2 GTP = 3',3'-c-di-GMP + 2 diphosphate</text>
        <dbReference type="Rhea" id="RHEA:24898"/>
        <dbReference type="ChEBI" id="CHEBI:33019"/>
        <dbReference type="ChEBI" id="CHEBI:37565"/>
        <dbReference type="ChEBI" id="CHEBI:58805"/>
        <dbReference type="EC" id="2.7.7.65"/>
    </reaction>
</comment>
<evidence type="ECO:0000256" key="1">
    <source>
        <dbReference type="ARBA" id="ARBA00004651"/>
    </source>
</evidence>
<dbReference type="PANTHER" id="PTHR45138:SF9">
    <property type="entry name" value="DIGUANYLATE CYCLASE DGCM-RELATED"/>
    <property type="match status" value="1"/>
</dbReference>
<dbReference type="InterPro" id="IPR000160">
    <property type="entry name" value="GGDEF_dom"/>
</dbReference>
<dbReference type="InterPro" id="IPR043128">
    <property type="entry name" value="Rev_trsase/Diguanyl_cyclase"/>
</dbReference>
<comment type="subcellular location">
    <subcellularLocation>
        <location evidence="1">Cell membrane</location>
        <topology evidence="1">Multi-pass membrane protein</topology>
    </subcellularLocation>
</comment>
<protein>
    <recommendedName>
        <fullName evidence="2">diguanylate cyclase</fullName>
        <ecNumber evidence="2">2.7.7.65</ecNumber>
    </recommendedName>
</protein>
<dbReference type="InterPro" id="IPR029787">
    <property type="entry name" value="Nucleotide_cyclase"/>
</dbReference>
<dbReference type="SUPFAM" id="SSF55073">
    <property type="entry name" value="Nucleotide cyclase"/>
    <property type="match status" value="1"/>
</dbReference>
<dbReference type="AlphaFoldDB" id="A0A1U6I3B7"/>
<evidence type="ECO:0000313" key="11">
    <source>
        <dbReference type="EMBL" id="SLK02506.1"/>
    </source>
</evidence>
<dbReference type="Gene3D" id="3.30.70.270">
    <property type="match status" value="1"/>
</dbReference>
<dbReference type="InterPro" id="IPR035965">
    <property type="entry name" value="PAS-like_dom_sf"/>
</dbReference>